<evidence type="ECO:0000313" key="5">
    <source>
        <dbReference type="EMBL" id="KAK0621490.1"/>
    </source>
</evidence>
<accession>A0AA39WTU7</accession>
<gene>
    <name evidence="5" type="ORF">B0T17DRAFT_559675</name>
</gene>
<dbReference type="GO" id="GO:0017056">
    <property type="term" value="F:structural constituent of nuclear pore"/>
    <property type="evidence" value="ECO:0007669"/>
    <property type="project" value="TreeGrafter"/>
</dbReference>
<keyword evidence="6" id="KW-1185">Reference proteome</keyword>
<dbReference type="GO" id="GO:0006999">
    <property type="term" value="P:nuclear pore organization"/>
    <property type="evidence" value="ECO:0007669"/>
    <property type="project" value="TreeGrafter"/>
</dbReference>
<comment type="similarity">
    <text evidence="2">Belongs to the NUP186/NUP192/NUP205 family.</text>
</comment>
<organism evidence="5 6">
    <name type="scientific">Bombardia bombarda</name>
    <dbReference type="NCBI Taxonomy" id="252184"/>
    <lineage>
        <taxon>Eukaryota</taxon>
        <taxon>Fungi</taxon>
        <taxon>Dikarya</taxon>
        <taxon>Ascomycota</taxon>
        <taxon>Pezizomycotina</taxon>
        <taxon>Sordariomycetes</taxon>
        <taxon>Sordariomycetidae</taxon>
        <taxon>Sordariales</taxon>
        <taxon>Lasiosphaeriaceae</taxon>
        <taxon>Bombardia</taxon>
    </lineage>
</organism>
<keyword evidence="3" id="KW-0813">Transport</keyword>
<sequence length="1730" mass="192983">MAELRPLEALRALHAELLAVSEHRYEDLQTLEQLIELNKGAFSKFLAKLSRNPTSRTALSSKKITINGEDFQVNDDFLINSLQLAEDLDLDELEAARVLLDANAEDDQEEAYGRPLWQCGLIRFHQERKYLVDCMRLCIEIASDDADESIQDAFGAMVEENIYKVVPPGNPDGGTERFVPKCLGAMEHIKSWLRSMAERMAARNLVQQSNIARPSEQQELYDFSRLSLVQQHEGLAVILCSAIEKRHAVTNDFRYFFELLRTADKYDHLLAHLFPVLGTYITVFGSSQWGGDIGRTRLLNRFICEERDTRPWLIPSLGAAVQAWWIAEYSGWYLDDTPGLEEQGVNLDKEDEDRSKQFMDALKDGAFEFILSVAADCKAQDWQDPTRLGMRQWLQRKSPPLVPEPFPFTDFFRRSLMMHLEVLVDAAISNIPDVLRKLRTEEDEQRQLSQTHEQDLDLERFLIIIAYAYEGRPEAAMSFWEDSDSNLAGFLHWASRRASTPLVSAFCEMLQSLSDNEWCATACHDFLLDEGHHSSGKMKRSHSLTWNQIFKELEFFTAKLRERPSPAQSHLYRLGKPSNDQAETEPESALMLECYLRLIAKLTTESEVARRTLLYDENLNLVRTLLHLAASGIIPARLKASAFYVLKALLSRKTEPESIAMWEMTDQYISGMYAVQPISHRGGLSPQNLTPEQLAEATLNEISDGYEEPIAFIQYLTALVTPAEGPRQLNDTLSFSEELGINSRGVLGIDIYVDYVFDRVFSQKSTEISDPAQLILLRLSCLDFAMTCLATFNEDLIILGNETNIAIDSAISTKDLATYVRLHPFARVMDWMFNDKVVDALISTIHQDASSLSNAAPDSPLVLSILRAVEVILKVLELQDTYLHLVRPLKLHGRQPKRMAANAAYASFEDGIMNHLALVVDLGRYCGIRQPPLTLACLKLLEKISTSSKIISAWSPDSGLHGHRNKAIVQLEKNGEGEAIAASLSAEIVDTLDPVLEAEGQNYVIKLFVLDFLYECLKATPDQPTIAHLLLGFRCELNTVTVESRGRFDLQKSLFHSLLNIFIGTSVFQEELGVRGYLVALKYRIMRIFQILWSSPLSARWVMEELRETNFVFHILLQEVKLQPALRWDGLETGNPEFLLTNSAVSYVDFLATRAMAFEYIGKELCSVSQNRIPSVKRQIFDALNGQITGDSNEPITVPTIIDFFDFLTLDGQWDIPAPHFEYYKGLDLSACTEQDPVSGLQYNTHKVQEVLWLKRSEQKNAGGLIDPRELSAIEREEVLLQEYVVYTNRYRRFGACRLKLLRAWTNLILVMFEANDLRGTPRMAFLLQALQAILPSLEAASALSATEAYELARVAKVLLFKIDFDDDTTPAPGVDKDSLTVGNLISDKLFQLFQVCLSSISKWAGSAELRALYYSICYRYLTGVVDKSSSSSDTAHSSRGCGLATSRYKTLKTIQASGERLLNVICDDAYGSDPGCQTAAMILLGALVHIGHADDDAHVVETLSRLNFIGVLVDSLKTTLSEWLGSIVGGNNLAAEQYVGAKLALLLQLCQTRAGAKFVLQANLFRALELSGVFAADPELEIDARNTRALEKHYGLLVSLARIVGAAVLARGSHNVVQGRRFLTQNRTLVVHTLKRSAGIGTVGNGGGGGGGGGGGWYGGSLGGSSRFGATGGGGGGGDDSEAQLALEERIEELAEAFMLLITATGFLEFEAEQIPSEKPRMTSTTLFH</sequence>
<proteinExistence type="inferred from homology"/>
<comment type="subcellular location">
    <subcellularLocation>
        <location evidence="1">Nucleus</location>
    </subcellularLocation>
</comment>
<evidence type="ECO:0000256" key="2">
    <source>
        <dbReference type="ARBA" id="ARBA00005892"/>
    </source>
</evidence>
<dbReference type="InterPro" id="IPR021827">
    <property type="entry name" value="Nup186/Nup192/Nup205"/>
</dbReference>
<dbReference type="EMBL" id="JAULSR010000004">
    <property type="protein sequence ID" value="KAK0621490.1"/>
    <property type="molecule type" value="Genomic_DNA"/>
</dbReference>
<reference evidence="5" key="1">
    <citation type="submission" date="2023-06" db="EMBL/GenBank/DDBJ databases">
        <title>Genome-scale phylogeny and comparative genomics of the fungal order Sordariales.</title>
        <authorList>
            <consortium name="Lawrence Berkeley National Laboratory"/>
            <person name="Hensen N."/>
            <person name="Bonometti L."/>
            <person name="Westerberg I."/>
            <person name="Brannstrom I.O."/>
            <person name="Guillou S."/>
            <person name="Cros-Aarteil S."/>
            <person name="Calhoun S."/>
            <person name="Haridas S."/>
            <person name="Kuo A."/>
            <person name="Mondo S."/>
            <person name="Pangilinan J."/>
            <person name="Riley R."/>
            <person name="LaButti K."/>
            <person name="Andreopoulos B."/>
            <person name="Lipzen A."/>
            <person name="Chen C."/>
            <person name="Yanf M."/>
            <person name="Daum C."/>
            <person name="Ng V."/>
            <person name="Clum A."/>
            <person name="Steindorff A."/>
            <person name="Ohm R."/>
            <person name="Martin F."/>
            <person name="Silar P."/>
            <person name="Natvig D."/>
            <person name="Lalanne C."/>
            <person name="Gautier V."/>
            <person name="Ament-velasquez S.L."/>
            <person name="Kruys A."/>
            <person name="Hutchinson M.I."/>
            <person name="Powell A.J."/>
            <person name="Barry K."/>
            <person name="Miller A.N."/>
            <person name="Grigoriev I.V."/>
            <person name="Debuchy R."/>
            <person name="Gladieux P."/>
            <person name="Thoren M.H."/>
            <person name="Johannesson H."/>
        </authorList>
    </citation>
    <scope>NUCLEOTIDE SEQUENCE</scope>
    <source>
        <strain evidence="5">SMH3391-2</strain>
    </source>
</reference>
<dbReference type="PANTHER" id="PTHR31344">
    <property type="entry name" value="NUCLEAR PORE COMPLEX PROTEIN NUP205"/>
    <property type="match status" value="1"/>
</dbReference>
<dbReference type="Proteomes" id="UP001174934">
    <property type="component" value="Unassembled WGS sequence"/>
</dbReference>
<dbReference type="PANTHER" id="PTHR31344:SF0">
    <property type="entry name" value="NUCLEAR PORE COMPLEX PROTEIN NUP205"/>
    <property type="match status" value="1"/>
</dbReference>
<keyword evidence="4" id="KW-0539">Nucleus</keyword>
<evidence type="ECO:0000313" key="6">
    <source>
        <dbReference type="Proteomes" id="UP001174934"/>
    </source>
</evidence>
<dbReference type="GO" id="GO:0044611">
    <property type="term" value="C:nuclear pore inner ring"/>
    <property type="evidence" value="ECO:0007669"/>
    <property type="project" value="TreeGrafter"/>
</dbReference>
<dbReference type="Pfam" id="PF11894">
    <property type="entry name" value="Nup192"/>
    <property type="match status" value="1"/>
</dbReference>
<evidence type="ECO:0000256" key="1">
    <source>
        <dbReference type="ARBA" id="ARBA00004123"/>
    </source>
</evidence>
<name>A0AA39WTU7_9PEZI</name>
<protein>
    <submittedName>
        <fullName evidence="5">Nucleoporin Nup186/Nup192/Nup205</fullName>
    </submittedName>
</protein>
<evidence type="ECO:0000256" key="3">
    <source>
        <dbReference type="ARBA" id="ARBA00022448"/>
    </source>
</evidence>
<comment type="caution">
    <text evidence="5">The sequence shown here is derived from an EMBL/GenBank/DDBJ whole genome shotgun (WGS) entry which is preliminary data.</text>
</comment>
<evidence type="ECO:0000256" key="4">
    <source>
        <dbReference type="ARBA" id="ARBA00023242"/>
    </source>
</evidence>